<dbReference type="AlphaFoldDB" id="A0A4Q9VKB4"/>
<dbReference type="Proteomes" id="UP000292781">
    <property type="component" value="Unassembled WGS sequence"/>
</dbReference>
<protein>
    <submittedName>
        <fullName evidence="2">DUF721 domain-containing protein</fullName>
    </submittedName>
</protein>
<evidence type="ECO:0000313" key="2">
    <source>
        <dbReference type="EMBL" id="TBW34947.1"/>
    </source>
</evidence>
<gene>
    <name evidence="2" type="ORF">EYW49_16910</name>
</gene>
<accession>A0A4Q9VKB4</accession>
<reference evidence="2 3" key="1">
    <citation type="submission" date="2019-02" db="EMBL/GenBank/DDBJ databases">
        <title>Siculibacillus lacustris gen. nov., sp. nov., a new rosette-forming bacterium isolated from a freshwater crater lake (Lake St. Ana, Romania).</title>
        <authorList>
            <person name="Felfoldi T."/>
            <person name="Marton Z."/>
            <person name="Szabo A."/>
            <person name="Mentes A."/>
            <person name="Boka K."/>
            <person name="Marialigeti K."/>
            <person name="Mathe I."/>
            <person name="Koncz M."/>
            <person name="Schumann P."/>
            <person name="Toth E."/>
        </authorList>
    </citation>
    <scope>NUCLEOTIDE SEQUENCE [LARGE SCALE GENOMIC DNA]</scope>
    <source>
        <strain evidence="2 3">SA-279</strain>
    </source>
</reference>
<comment type="caution">
    <text evidence="2">The sequence shown here is derived from an EMBL/GenBank/DDBJ whole genome shotgun (WGS) entry which is preliminary data.</text>
</comment>
<organism evidence="2 3">
    <name type="scientific">Siculibacillus lacustris</name>
    <dbReference type="NCBI Taxonomy" id="1549641"/>
    <lineage>
        <taxon>Bacteria</taxon>
        <taxon>Pseudomonadati</taxon>
        <taxon>Pseudomonadota</taxon>
        <taxon>Alphaproteobacteria</taxon>
        <taxon>Hyphomicrobiales</taxon>
        <taxon>Ancalomicrobiaceae</taxon>
        <taxon>Siculibacillus</taxon>
    </lineage>
</organism>
<feature type="region of interest" description="Disordered" evidence="1">
    <location>
        <begin position="68"/>
        <end position="92"/>
    </location>
</feature>
<dbReference type="OrthoDB" id="7160947at2"/>
<name>A0A4Q9VKB4_9HYPH</name>
<dbReference type="EMBL" id="SJFN01000029">
    <property type="protein sequence ID" value="TBW34947.1"/>
    <property type="molecule type" value="Genomic_DNA"/>
</dbReference>
<sequence>MGYVGRPSRFPCCLWVPFPRPAGSPGTTVGAGCGEPGCVGFEEPWRLDSRDRHRSAPDPAADRLVSAHEHPHTDDMKTPAASSATPCAAPRGRRGATAVSEYLVELLKPAARKRGFAGVDLFTRWPEIVGAAHAAGTRPERLSWPRRIEDGGEDGFEPATLTVRCQGGRALFFQHEVPQILERINAVFGFPAVGRIRIVQRPIETRERPRPPRLRALSAAEEARIAALTAPIADDGLREALARLGRAVVAAPERK</sequence>
<evidence type="ECO:0000313" key="3">
    <source>
        <dbReference type="Proteomes" id="UP000292781"/>
    </source>
</evidence>
<feature type="compositionally biased region" description="Low complexity" evidence="1">
    <location>
        <begin position="78"/>
        <end position="90"/>
    </location>
</feature>
<dbReference type="Pfam" id="PF05258">
    <property type="entry name" value="DciA"/>
    <property type="match status" value="1"/>
</dbReference>
<dbReference type="InterPro" id="IPR007922">
    <property type="entry name" value="DciA-like"/>
</dbReference>
<feature type="compositionally biased region" description="Basic and acidic residues" evidence="1">
    <location>
        <begin position="68"/>
        <end position="77"/>
    </location>
</feature>
<proteinExistence type="predicted"/>
<evidence type="ECO:0000256" key="1">
    <source>
        <dbReference type="SAM" id="MobiDB-lite"/>
    </source>
</evidence>
<keyword evidence="3" id="KW-1185">Reference proteome</keyword>
<dbReference type="PROSITE" id="PS51257">
    <property type="entry name" value="PROKAR_LIPOPROTEIN"/>
    <property type="match status" value="1"/>
</dbReference>